<dbReference type="Proteomes" id="UP000001640">
    <property type="component" value="Chromosome 1"/>
</dbReference>
<dbReference type="OMA" id="KYAMRQF"/>
<dbReference type="HOGENOM" id="CLU_842157_0_0_1"/>
<dbReference type="PANTHER" id="PTHR28158:SF1">
    <property type="entry name" value="SMALL RIBOSOMAL SUBUNIT PROTEIN MS45"/>
    <property type="match status" value="1"/>
</dbReference>
<dbReference type="PANTHER" id="PTHR28158">
    <property type="entry name" value="37S RIBOSOMAL PROTEIN S35, MITOCHONDRIAL"/>
    <property type="match status" value="1"/>
</dbReference>
<evidence type="ECO:0000313" key="1">
    <source>
        <dbReference type="EMBL" id="CCC67263.1"/>
    </source>
</evidence>
<dbReference type="FunCoup" id="G0V715">
    <property type="interactions" value="158"/>
</dbReference>
<dbReference type="KEGG" id="ncs:NCAS_0A07050"/>
<dbReference type="GO" id="GO:0005763">
    <property type="term" value="C:mitochondrial small ribosomal subunit"/>
    <property type="evidence" value="ECO:0007669"/>
    <property type="project" value="EnsemblFungi"/>
</dbReference>
<keyword evidence="2" id="KW-1185">Reference proteome</keyword>
<evidence type="ECO:0000313" key="2">
    <source>
        <dbReference type="Proteomes" id="UP000001640"/>
    </source>
</evidence>
<dbReference type="Pfam" id="PF12298">
    <property type="entry name" value="Bot1p"/>
    <property type="match status" value="1"/>
</dbReference>
<dbReference type="STRING" id="1064592.G0V715"/>
<reference key="2">
    <citation type="submission" date="2011-08" db="EMBL/GenBank/DDBJ databases">
        <title>Genome sequence of Naumovozyma castellii.</title>
        <authorList>
            <person name="Gordon J.L."/>
            <person name="Armisen D."/>
            <person name="Proux-Wera E."/>
            <person name="OhEigeartaigh S.S."/>
            <person name="Byrne K.P."/>
            <person name="Wolfe K.H."/>
        </authorList>
    </citation>
    <scope>NUCLEOTIDE SEQUENCE</scope>
    <source>
        <strain>Type strain:CBS 4309</strain>
    </source>
</reference>
<name>G0V715_NAUCA</name>
<evidence type="ECO:0008006" key="3">
    <source>
        <dbReference type="Google" id="ProtNLM"/>
    </source>
</evidence>
<organism evidence="1 2">
    <name type="scientific">Naumovozyma castellii</name>
    <name type="common">Yeast</name>
    <name type="synonym">Saccharomyces castellii</name>
    <dbReference type="NCBI Taxonomy" id="27288"/>
    <lineage>
        <taxon>Eukaryota</taxon>
        <taxon>Fungi</taxon>
        <taxon>Dikarya</taxon>
        <taxon>Ascomycota</taxon>
        <taxon>Saccharomycotina</taxon>
        <taxon>Saccharomycetes</taxon>
        <taxon>Saccharomycetales</taxon>
        <taxon>Saccharomycetaceae</taxon>
        <taxon>Naumovozyma</taxon>
    </lineage>
</organism>
<dbReference type="AlphaFoldDB" id="G0V715"/>
<dbReference type="OrthoDB" id="10052321at2759"/>
<accession>G0V715</accession>
<proteinExistence type="predicted"/>
<dbReference type="eggNOG" id="ENOG502QVMS">
    <property type="taxonomic scope" value="Eukaryota"/>
</dbReference>
<dbReference type="InterPro" id="IPR021036">
    <property type="entry name" value="Ribosomal_mS45"/>
</dbReference>
<protein>
    <recommendedName>
        <fullName evidence="3">37S ribosomal protein S35, mitochondrial</fullName>
    </recommendedName>
</protein>
<dbReference type="EMBL" id="HE576752">
    <property type="protein sequence ID" value="CCC67263.1"/>
    <property type="molecule type" value="Genomic_DNA"/>
</dbReference>
<dbReference type="GO" id="GO:0032543">
    <property type="term" value="P:mitochondrial translation"/>
    <property type="evidence" value="ECO:0007669"/>
    <property type="project" value="TreeGrafter"/>
</dbReference>
<dbReference type="InParanoid" id="G0V715"/>
<dbReference type="GO" id="GO:0003735">
    <property type="term" value="F:structural constituent of ribosome"/>
    <property type="evidence" value="ECO:0007669"/>
    <property type="project" value="EnsemblFungi"/>
</dbReference>
<reference evidence="1 2" key="1">
    <citation type="journal article" date="2011" name="Proc. Natl. Acad. Sci. U.S.A.">
        <title>Evolutionary erosion of yeast sex chromosomes by mating-type switching accidents.</title>
        <authorList>
            <person name="Gordon J.L."/>
            <person name="Armisen D."/>
            <person name="Proux-Wera E."/>
            <person name="Oheigeartaigh S.S."/>
            <person name="Byrne K.P."/>
            <person name="Wolfe K.H."/>
        </authorList>
    </citation>
    <scope>NUCLEOTIDE SEQUENCE [LARGE SCALE GENOMIC DNA]</scope>
    <source>
        <strain evidence="2">ATCC 76901 / BCRC 22586 / CBS 4309 / NBRC 1992 / NRRL Y-12630</strain>
    </source>
</reference>
<sequence>MLLQPANSTTVAHFLIYQQVRNISRRRIAYPPYPFKRLSKEHPKKHDTNLKAAMRQFLGPKNYKGEYVMNKYTRVPTNHIPNYIKPNRERGQALVNPVTGKPMVIRPDGKLVEVAESSERDSYGSVSAKGANMLQPFPSNPHCKTNYIISNELKEEIYELIQVQGQSTQQVSQKYGLKIPRIEAIVKLMTIEKKWESHNRISPSLDTFAKTMYGMFPIFEPELTFQRENLSEIPVPEKTLSSRFITIAESEPFGPVDAAEVLELEPAVKTLEKLATVGEHSQGHHANGSEKHKKKVVYGAVKEGDRSIFKFTDARVGQVGFRYGSGNRDSKKDRKIGFDSLGKMIYI</sequence>
<dbReference type="RefSeq" id="XP_003673644.1">
    <property type="nucleotide sequence ID" value="XM_003673596.1"/>
</dbReference>
<gene>
    <name evidence="1" type="primary">NCAS0A07050</name>
    <name evidence="1" type="ordered locus">NCAS_0A07050</name>
</gene>
<dbReference type="GeneID" id="96900742"/>